<dbReference type="EMBL" id="APND01000002">
    <property type="protein sequence ID" value="MES1929198.1"/>
    <property type="molecule type" value="Genomic_DNA"/>
</dbReference>
<dbReference type="PANTHER" id="PTHR33840">
    <property type="match status" value="1"/>
</dbReference>
<keyword evidence="3" id="KW-1185">Reference proteome</keyword>
<evidence type="ECO:0000259" key="1">
    <source>
        <dbReference type="Pfam" id="PF09994"/>
    </source>
</evidence>
<dbReference type="Gene3D" id="3.40.50.1820">
    <property type="entry name" value="alpha/beta hydrolase"/>
    <property type="match status" value="1"/>
</dbReference>
<accession>A0ABV2B1C3</accession>
<evidence type="ECO:0000313" key="2">
    <source>
        <dbReference type="EMBL" id="MES1929198.1"/>
    </source>
</evidence>
<dbReference type="RefSeq" id="WP_353110689.1">
    <property type="nucleotide sequence ID" value="NZ_APND01000002.1"/>
</dbReference>
<proteinExistence type="predicted"/>
<dbReference type="InterPro" id="IPR018712">
    <property type="entry name" value="Tle1-like_cat"/>
</dbReference>
<gene>
    <name evidence="2" type="ORF">SADO_08077</name>
</gene>
<dbReference type="SUPFAM" id="SSF53474">
    <property type="entry name" value="alpha/beta-Hydrolases"/>
    <property type="match status" value="1"/>
</dbReference>
<sequence>MSKDIVVCCDGTNSQFGGLNTNVVHLYEALASDRTDQVSFYEPGVGTFGADFFGVNVGETMGKLLGAGFGYGIQQNLVRAYRFLIDTYVAGDRLFIFGFSRGAFTARTLAALVDTVGVLETDARDRAKAAVKAYLDDGEAEARDAAPTARACAPYFVGVWETVGALGLLMRLRRFHDNRLSPGVTHAVQALAIDERRGPFKPTLWDEQSLEPGQHVRQVWFAGVHSDVGGGYAERGLADLSLRWMLERAQAAGLALKLDAREHIDGDPAGRLHESYRGAWRTLGKHVRQPGADASFHASVAERLAQVPAYDPDNLPAAVREASSGPR</sequence>
<reference evidence="2 3" key="1">
    <citation type="submission" date="2013-03" db="EMBL/GenBank/DDBJ databases">
        <title>Salinisphaera dokdonensis CL-ES53 Genome Sequencing.</title>
        <authorList>
            <person name="Li C."/>
            <person name="Lai Q."/>
            <person name="Shao Z."/>
        </authorList>
    </citation>
    <scope>NUCLEOTIDE SEQUENCE [LARGE SCALE GENOMIC DNA]</scope>
    <source>
        <strain evidence="2 3">CL-ES53</strain>
    </source>
</reference>
<evidence type="ECO:0000313" key="3">
    <source>
        <dbReference type="Proteomes" id="UP001460888"/>
    </source>
</evidence>
<dbReference type="Proteomes" id="UP001460888">
    <property type="component" value="Unassembled WGS sequence"/>
</dbReference>
<protein>
    <recommendedName>
        <fullName evidence="1">T6SS Phospholipase effector Tle1-like catalytic domain-containing protein</fullName>
    </recommendedName>
</protein>
<comment type="caution">
    <text evidence="2">The sequence shown here is derived from an EMBL/GenBank/DDBJ whole genome shotgun (WGS) entry which is preliminary data.</text>
</comment>
<dbReference type="PANTHER" id="PTHR33840:SF1">
    <property type="entry name" value="TLE1 PHOSPHOLIPASE DOMAIN-CONTAINING PROTEIN"/>
    <property type="match status" value="1"/>
</dbReference>
<feature type="domain" description="T6SS Phospholipase effector Tle1-like catalytic" evidence="1">
    <location>
        <begin position="3"/>
        <end position="247"/>
    </location>
</feature>
<organism evidence="2 3">
    <name type="scientific">Salinisphaera dokdonensis CL-ES53</name>
    <dbReference type="NCBI Taxonomy" id="1304272"/>
    <lineage>
        <taxon>Bacteria</taxon>
        <taxon>Pseudomonadati</taxon>
        <taxon>Pseudomonadota</taxon>
        <taxon>Gammaproteobacteria</taxon>
        <taxon>Salinisphaerales</taxon>
        <taxon>Salinisphaeraceae</taxon>
        <taxon>Salinisphaera</taxon>
    </lineage>
</organism>
<name>A0ABV2B1C3_9GAMM</name>
<dbReference type="Pfam" id="PF09994">
    <property type="entry name" value="T6SS_Tle1-like_cat"/>
    <property type="match status" value="1"/>
</dbReference>
<dbReference type="InterPro" id="IPR029058">
    <property type="entry name" value="AB_hydrolase_fold"/>
</dbReference>